<dbReference type="EMBL" id="HBUE01134676">
    <property type="protein sequence ID" value="CAG6498205.1"/>
    <property type="molecule type" value="Transcribed_RNA"/>
</dbReference>
<reference evidence="1" key="1">
    <citation type="submission" date="2021-05" db="EMBL/GenBank/DDBJ databases">
        <authorList>
            <person name="Alioto T."/>
            <person name="Alioto T."/>
            <person name="Gomez Garrido J."/>
        </authorList>
    </citation>
    <scope>NUCLEOTIDE SEQUENCE</scope>
</reference>
<name>A0A8D8CR02_CULPI</name>
<dbReference type="AlphaFoldDB" id="A0A8D8CR02"/>
<accession>A0A8D8CR02</accession>
<proteinExistence type="predicted"/>
<sequence>MEMMHFGKKMFSNRANLAKLEFKMTVILGNKIKRSSTSACLFTQACFLLLKYFQPPPSFRKSLGQERKCMDGDNKLMTSLSLYHYHSRNQHHSELRKNSRIVTMSLT</sequence>
<organism evidence="1">
    <name type="scientific">Culex pipiens</name>
    <name type="common">House mosquito</name>
    <dbReference type="NCBI Taxonomy" id="7175"/>
    <lineage>
        <taxon>Eukaryota</taxon>
        <taxon>Metazoa</taxon>
        <taxon>Ecdysozoa</taxon>
        <taxon>Arthropoda</taxon>
        <taxon>Hexapoda</taxon>
        <taxon>Insecta</taxon>
        <taxon>Pterygota</taxon>
        <taxon>Neoptera</taxon>
        <taxon>Endopterygota</taxon>
        <taxon>Diptera</taxon>
        <taxon>Nematocera</taxon>
        <taxon>Culicoidea</taxon>
        <taxon>Culicidae</taxon>
        <taxon>Culicinae</taxon>
        <taxon>Culicini</taxon>
        <taxon>Culex</taxon>
        <taxon>Culex</taxon>
    </lineage>
</organism>
<evidence type="ECO:0000313" key="1">
    <source>
        <dbReference type="EMBL" id="CAG6498203.1"/>
    </source>
</evidence>
<dbReference type="EMBL" id="HBUE01134671">
    <property type="protein sequence ID" value="CAG6498202.1"/>
    <property type="molecule type" value="Transcribed_RNA"/>
</dbReference>
<dbReference type="EMBL" id="HBUE01134670">
    <property type="protein sequence ID" value="CAG6498201.1"/>
    <property type="molecule type" value="Transcribed_RNA"/>
</dbReference>
<protein>
    <submittedName>
        <fullName evidence="1">(northern house mosquito) hypothetical protein</fullName>
    </submittedName>
</protein>
<dbReference type="EMBL" id="HBUE01134674">
    <property type="protein sequence ID" value="CAG6498203.1"/>
    <property type="molecule type" value="Transcribed_RNA"/>
</dbReference>